<dbReference type="Gene3D" id="1.20.1280.50">
    <property type="match status" value="1"/>
</dbReference>
<comment type="caution">
    <text evidence="2">The sequence shown here is derived from an EMBL/GenBank/DDBJ whole genome shotgun (WGS) entry which is preliminary data.</text>
</comment>
<evidence type="ECO:0000313" key="2">
    <source>
        <dbReference type="EMBL" id="KAK3913597.1"/>
    </source>
</evidence>
<sequence length="349" mass="39438">MRATETASAADMDLLPDDALLAVFSFLDLADLLTCRVVCRRWRDLAGHWDAWRHRTISCRHLRLAPPCCYKLDLSGSWEEVGLLAATVACPAKDLEITIRGITAHLALASLVVRHQVTLGRLRIISAYFELTSDDESELDREDFDSFDVFAKELSNGYVSRDLHVTIECTVYYEAFGGLLKKLGAAVKEFRMLEEQVMCYKNNYPPLDLLPNLSRLTTPISVSMECLQKCLSIKELDIWLPFYGLDSDQEDGMEEALESVRTALRNATWITKVTLDYGNKQCYKANPRGLVESLGHSGNSELTYLKIIVSGSHKRQIWNEAHNALPKLVKLEKFVFNKKVVKLGSRCIT</sequence>
<gene>
    <name evidence="2" type="ORF">KUF71_023054</name>
</gene>
<dbReference type="Pfam" id="PF12937">
    <property type="entry name" value="F-box-like"/>
    <property type="match status" value="1"/>
</dbReference>
<dbReference type="AlphaFoldDB" id="A0AAE1LCZ7"/>
<reference evidence="2" key="1">
    <citation type="submission" date="2021-07" db="EMBL/GenBank/DDBJ databases">
        <authorList>
            <person name="Catto M.A."/>
            <person name="Jacobson A."/>
            <person name="Kennedy G."/>
            <person name="Labadie P."/>
            <person name="Hunt B.G."/>
            <person name="Srinivasan R."/>
        </authorList>
    </citation>
    <scope>NUCLEOTIDE SEQUENCE</scope>
    <source>
        <strain evidence="2">PL_HMW_Pooled</strain>
        <tissue evidence="2">Head</tissue>
    </source>
</reference>
<dbReference type="SMART" id="SM00256">
    <property type="entry name" value="FBOX"/>
    <property type="match status" value="1"/>
</dbReference>
<protein>
    <submittedName>
        <fullName evidence="2">F-box/LRR-repeat protein 7</fullName>
    </submittedName>
</protein>
<evidence type="ECO:0000313" key="3">
    <source>
        <dbReference type="Proteomes" id="UP001219518"/>
    </source>
</evidence>
<reference evidence="2" key="2">
    <citation type="journal article" date="2023" name="BMC Genomics">
        <title>Pest status, molecular evolution, and epigenetic factors derived from the genome assembly of Frankliniella fusca, a thysanopteran phytovirus vector.</title>
        <authorList>
            <person name="Catto M.A."/>
            <person name="Labadie P.E."/>
            <person name="Jacobson A.L."/>
            <person name="Kennedy G.G."/>
            <person name="Srinivasan R."/>
            <person name="Hunt B.G."/>
        </authorList>
    </citation>
    <scope>NUCLEOTIDE SEQUENCE</scope>
    <source>
        <strain evidence="2">PL_HMW_Pooled</strain>
    </source>
</reference>
<accession>A0AAE1LCZ7</accession>
<evidence type="ECO:0000259" key="1">
    <source>
        <dbReference type="PROSITE" id="PS50181"/>
    </source>
</evidence>
<dbReference type="PROSITE" id="PS50181">
    <property type="entry name" value="FBOX"/>
    <property type="match status" value="1"/>
</dbReference>
<proteinExistence type="predicted"/>
<organism evidence="2 3">
    <name type="scientific">Frankliniella fusca</name>
    <dbReference type="NCBI Taxonomy" id="407009"/>
    <lineage>
        <taxon>Eukaryota</taxon>
        <taxon>Metazoa</taxon>
        <taxon>Ecdysozoa</taxon>
        <taxon>Arthropoda</taxon>
        <taxon>Hexapoda</taxon>
        <taxon>Insecta</taxon>
        <taxon>Pterygota</taxon>
        <taxon>Neoptera</taxon>
        <taxon>Paraneoptera</taxon>
        <taxon>Thysanoptera</taxon>
        <taxon>Terebrantia</taxon>
        <taxon>Thripoidea</taxon>
        <taxon>Thripidae</taxon>
        <taxon>Frankliniella</taxon>
    </lineage>
</organism>
<feature type="domain" description="F-box" evidence="1">
    <location>
        <begin position="9"/>
        <end position="55"/>
    </location>
</feature>
<keyword evidence="3" id="KW-1185">Reference proteome</keyword>
<dbReference type="EMBL" id="JAHWGI010000331">
    <property type="protein sequence ID" value="KAK3913597.1"/>
    <property type="molecule type" value="Genomic_DNA"/>
</dbReference>
<dbReference type="Proteomes" id="UP001219518">
    <property type="component" value="Unassembled WGS sequence"/>
</dbReference>
<dbReference type="InterPro" id="IPR001810">
    <property type="entry name" value="F-box_dom"/>
</dbReference>
<dbReference type="InterPro" id="IPR036047">
    <property type="entry name" value="F-box-like_dom_sf"/>
</dbReference>
<name>A0AAE1LCZ7_9NEOP</name>
<dbReference type="SUPFAM" id="SSF81383">
    <property type="entry name" value="F-box domain"/>
    <property type="match status" value="1"/>
</dbReference>